<reference evidence="1" key="1">
    <citation type="journal article" date="2015" name="Nature">
        <title>Complex archaea that bridge the gap between prokaryotes and eukaryotes.</title>
        <authorList>
            <person name="Spang A."/>
            <person name="Saw J.H."/>
            <person name="Jorgensen S.L."/>
            <person name="Zaremba-Niedzwiedzka K."/>
            <person name="Martijn J."/>
            <person name="Lind A.E."/>
            <person name="van Eijk R."/>
            <person name="Schleper C."/>
            <person name="Guy L."/>
            <person name="Ettema T.J."/>
        </authorList>
    </citation>
    <scope>NUCLEOTIDE SEQUENCE</scope>
</reference>
<organism evidence="1">
    <name type="scientific">marine sediment metagenome</name>
    <dbReference type="NCBI Taxonomy" id="412755"/>
    <lineage>
        <taxon>unclassified sequences</taxon>
        <taxon>metagenomes</taxon>
        <taxon>ecological metagenomes</taxon>
    </lineage>
</organism>
<dbReference type="AlphaFoldDB" id="A0A0F9RU14"/>
<comment type="caution">
    <text evidence="1">The sequence shown here is derived from an EMBL/GenBank/DDBJ whole genome shotgun (WGS) entry which is preliminary data.</text>
</comment>
<protein>
    <submittedName>
        <fullName evidence="1">Uncharacterized protein</fullName>
    </submittedName>
</protein>
<evidence type="ECO:0000313" key="1">
    <source>
        <dbReference type="EMBL" id="KKN53362.1"/>
    </source>
</evidence>
<sequence>MEFNEFKKRNPQLTIYLMNHIDRIRCDNLGHYYNNNAVIVLRHKRLCKDGKYRGIINGVEYCGINLIEKNNQGCMVSFSSSELKDLEEVIEVKLNV</sequence>
<name>A0A0F9RU14_9ZZZZ</name>
<dbReference type="EMBL" id="LAZR01000975">
    <property type="protein sequence ID" value="KKN53362.1"/>
    <property type="molecule type" value="Genomic_DNA"/>
</dbReference>
<accession>A0A0F9RU14</accession>
<proteinExistence type="predicted"/>
<gene>
    <name evidence="1" type="ORF">LCGC14_0603320</name>
</gene>